<accession>A0A8X6THT5</accession>
<evidence type="ECO:0000256" key="10">
    <source>
        <dbReference type="ARBA" id="ARBA00023273"/>
    </source>
</evidence>
<evidence type="ECO:0000256" key="5">
    <source>
        <dbReference type="ARBA" id="ARBA00022015"/>
    </source>
</evidence>
<organism evidence="11 12">
    <name type="scientific">Nephila pilipes</name>
    <name type="common">Giant wood spider</name>
    <name type="synonym">Nephila maculata</name>
    <dbReference type="NCBI Taxonomy" id="299642"/>
    <lineage>
        <taxon>Eukaryota</taxon>
        <taxon>Metazoa</taxon>
        <taxon>Ecdysozoa</taxon>
        <taxon>Arthropoda</taxon>
        <taxon>Chelicerata</taxon>
        <taxon>Arachnida</taxon>
        <taxon>Araneae</taxon>
        <taxon>Araneomorphae</taxon>
        <taxon>Entelegynae</taxon>
        <taxon>Araneoidea</taxon>
        <taxon>Nephilidae</taxon>
        <taxon>Nephila</taxon>
    </lineage>
</organism>
<dbReference type="GO" id="GO:0034454">
    <property type="term" value="P:microtubule anchoring at centrosome"/>
    <property type="evidence" value="ECO:0007669"/>
    <property type="project" value="TreeGrafter"/>
</dbReference>
<dbReference type="PANTHER" id="PTHR31539">
    <property type="entry name" value="CENTROSOMAL PROTEIN OF 19K CEP19"/>
    <property type="match status" value="1"/>
</dbReference>
<dbReference type="GO" id="GO:0005813">
    <property type="term" value="C:centrosome"/>
    <property type="evidence" value="ECO:0007669"/>
    <property type="project" value="TreeGrafter"/>
</dbReference>
<evidence type="ECO:0000256" key="8">
    <source>
        <dbReference type="ARBA" id="ARBA00023069"/>
    </source>
</evidence>
<reference evidence="11" key="1">
    <citation type="submission" date="2020-08" db="EMBL/GenBank/DDBJ databases">
        <title>Multicomponent nature underlies the extraordinary mechanical properties of spider dragline silk.</title>
        <authorList>
            <person name="Kono N."/>
            <person name="Nakamura H."/>
            <person name="Mori M."/>
            <person name="Yoshida Y."/>
            <person name="Ohtoshi R."/>
            <person name="Malay A.D."/>
            <person name="Moran D.A.P."/>
            <person name="Tomita M."/>
            <person name="Numata K."/>
            <person name="Arakawa K."/>
        </authorList>
    </citation>
    <scope>NUCLEOTIDE SEQUENCE</scope>
</reference>
<dbReference type="GO" id="GO:0097712">
    <property type="term" value="P:vesicle targeting, trans-Golgi to periciliary membrane compartment"/>
    <property type="evidence" value="ECO:0007669"/>
    <property type="project" value="TreeGrafter"/>
</dbReference>
<dbReference type="Pfam" id="PF14933">
    <property type="entry name" value="CEP19"/>
    <property type="match status" value="1"/>
</dbReference>
<evidence type="ECO:0000256" key="1">
    <source>
        <dbReference type="ARBA" id="ARBA00004114"/>
    </source>
</evidence>
<keyword evidence="12" id="KW-1185">Reference proteome</keyword>
<name>A0A8X6THT5_NEPPI</name>
<dbReference type="EMBL" id="BMAW01057459">
    <property type="protein sequence ID" value="GFT11266.1"/>
    <property type="molecule type" value="Genomic_DNA"/>
</dbReference>
<evidence type="ECO:0000256" key="7">
    <source>
        <dbReference type="ARBA" id="ARBA00022794"/>
    </source>
</evidence>
<comment type="caution">
    <text evidence="11">The sequence shown here is derived from an EMBL/GenBank/DDBJ whole genome shotgun (WGS) entry which is preliminary data.</text>
</comment>
<evidence type="ECO:0000256" key="3">
    <source>
        <dbReference type="ARBA" id="ARBA00004186"/>
    </source>
</evidence>
<dbReference type="InterPro" id="IPR029412">
    <property type="entry name" value="CEP19"/>
</dbReference>
<dbReference type="Proteomes" id="UP000887013">
    <property type="component" value="Unassembled WGS sequence"/>
</dbReference>
<evidence type="ECO:0000256" key="6">
    <source>
        <dbReference type="ARBA" id="ARBA00022490"/>
    </source>
</evidence>
<dbReference type="AlphaFoldDB" id="A0A8X6THT5"/>
<dbReference type="GO" id="GO:0000922">
    <property type="term" value="C:spindle pole"/>
    <property type="evidence" value="ECO:0007669"/>
    <property type="project" value="TreeGrafter"/>
</dbReference>
<dbReference type="PANTHER" id="PTHR31539:SF1">
    <property type="entry name" value="CENTROSOMAL PROTEIN OF 19 KDA"/>
    <property type="match status" value="1"/>
</dbReference>
<evidence type="ECO:0000256" key="9">
    <source>
        <dbReference type="ARBA" id="ARBA00023212"/>
    </source>
</evidence>
<keyword evidence="8" id="KW-0969">Cilium</keyword>
<evidence type="ECO:0000256" key="2">
    <source>
        <dbReference type="ARBA" id="ARBA00004120"/>
    </source>
</evidence>
<comment type="similarity">
    <text evidence="4">Belongs to the CEP19 family.</text>
</comment>
<dbReference type="GO" id="GO:0036064">
    <property type="term" value="C:ciliary basal body"/>
    <property type="evidence" value="ECO:0007669"/>
    <property type="project" value="TreeGrafter"/>
</dbReference>
<keyword evidence="9" id="KW-0206">Cytoskeleton</keyword>
<dbReference type="GO" id="GO:0005814">
    <property type="term" value="C:centriole"/>
    <property type="evidence" value="ECO:0007669"/>
    <property type="project" value="UniProtKB-SubCell"/>
</dbReference>
<dbReference type="OrthoDB" id="2163581at2759"/>
<comment type="subcellular location">
    <subcellularLocation>
        <location evidence="2">Cytoplasm</location>
        <location evidence="2">Cytoskeleton</location>
        <location evidence="2">Cilium basal body</location>
    </subcellularLocation>
    <subcellularLocation>
        <location evidence="1">Cytoplasm</location>
        <location evidence="1">Cytoskeleton</location>
        <location evidence="1">Microtubule organizing center</location>
        <location evidence="1">Centrosome</location>
        <location evidence="1">Centriole</location>
    </subcellularLocation>
    <subcellularLocation>
        <location evidence="3">Cytoplasm</location>
        <location evidence="3">Cytoskeleton</location>
        <location evidence="3">Spindle</location>
    </subcellularLocation>
</comment>
<evidence type="ECO:0000313" key="11">
    <source>
        <dbReference type="EMBL" id="GFT11266.1"/>
    </source>
</evidence>
<evidence type="ECO:0000313" key="12">
    <source>
        <dbReference type="Proteomes" id="UP000887013"/>
    </source>
</evidence>
<keyword evidence="7" id="KW-0970">Cilium biogenesis/degradation</keyword>
<sequence>MAESPGEVKPLQIGVRFKQPAVVLVYEENSKYRKRIMPVRELKKNSSVASLASDFKEHHAKYLKDVPNFKIEKMLRLIQNDMKGLELEESLQEINKEFSVDPEENLNDVDDTELKRKKEIMDVTFEKNRKKPGDPDYKYDVEVDFSQVAGIESSIWDSEKDDDEF</sequence>
<keyword evidence="10" id="KW-0966">Cell projection</keyword>
<evidence type="ECO:0000256" key="4">
    <source>
        <dbReference type="ARBA" id="ARBA00009371"/>
    </source>
</evidence>
<proteinExistence type="inferred from homology"/>
<keyword evidence="6" id="KW-0963">Cytoplasm</keyword>
<gene>
    <name evidence="11" type="primary">cep19</name>
    <name evidence="11" type="ORF">NPIL_531311</name>
</gene>
<protein>
    <recommendedName>
        <fullName evidence="5">Centrosomal protein of 19 kDa</fullName>
    </recommendedName>
</protein>